<evidence type="ECO:0000313" key="3">
    <source>
        <dbReference type="Proteomes" id="UP001367508"/>
    </source>
</evidence>
<comment type="caution">
    <text evidence="2">The sequence shown here is derived from an EMBL/GenBank/DDBJ whole genome shotgun (WGS) entry which is preliminary data.</text>
</comment>
<accession>A0AAN9Q455</accession>
<feature type="domain" description="GTF3C1 extended winged-helix" evidence="1">
    <location>
        <begin position="70"/>
        <end position="123"/>
    </location>
</feature>
<gene>
    <name evidence="2" type="ORF">VNO77_27417</name>
</gene>
<dbReference type="AlphaFoldDB" id="A0AAN9Q455"/>
<evidence type="ECO:0000259" key="1">
    <source>
        <dbReference type="Pfam" id="PF24101"/>
    </source>
</evidence>
<proteinExistence type="predicted"/>
<dbReference type="GO" id="GO:0042791">
    <property type="term" value="P:5S class rRNA transcription by RNA polymerase III"/>
    <property type="evidence" value="ECO:0007669"/>
    <property type="project" value="TreeGrafter"/>
</dbReference>
<dbReference type="GO" id="GO:0000127">
    <property type="term" value="C:transcription factor TFIIIC complex"/>
    <property type="evidence" value="ECO:0007669"/>
    <property type="project" value="InterPro"/>
</dbReference>
<evidence type="ECO:0000313" key="2">
    <source>
        <dbReference type="EMBL" id="KAK7323915.1"/>
    </source>
</evidence>
<sequence>MCISKKYRVKLCRNANRHARFSLDRRVTISCCKLVNSSMEAEIVPSGAFPSDAVKPFSHGSHQRYAGLSFTKDNTRRENRILERLKDERFILKLEINMGLNGFEKDKSTKLDCKTIDRILTKL</sequence>
<dbReference type="Proteomes" id="UP001367508">
    <property type="component" value="Unassembled WGS sequence"/>
</dbReference>
<name>A0AAN9Q455_CANGL</name>
<dbReference type="InterPro" id="IPR044210">
    <property type="entry name" value="Tfc3-like"/>
</dbReference>
<dbReference type="PANTHER" id="PTHR15180:SF1">
    <property type="entry name" value="GENERAL TRANSCRIPTION FACTOR 3C POLYPEPTIDE 1"/>
    <property type="match status" value="1"/>
</dbReference>
<dbReference type="EMBL" id="JAYMYQ010000006">
    <property type="protein sequence ID" value="KAK7323915.1"/>
    <property type="molecule type" value="Genomic_DNA"/>
</dbReference>
<keyword evidence="3" id="KW-1185">Reference proteome</keyword>
<protein>
    <recommendedName>
        <fullName evidence="1">GTF3C1 extended winged-helix domain-containing protein</fullName>
    </recommendedName>
</protein>
<dbReference type="PANTHER" id="PTHR15180">
    <property type="entry name" value="GENERAL TRANSCRIPTION FACTOR 3C POLYPEPTIDE 1"/>
    <property type="match status" value="1"/>
</dbReference>
<reference evidence="2 3" key="1">
    <citation type="submission" date="2024-01" db="EMBL/GenBank/DDBJ databases">
        <title>The genomes of 5 underutilized Papilionoideae crops provide insights into root nodulation and disease resistanc.</title>
        <authorList>
            <person name="Jiang F."/>
        </authorList>
    </citation>
    <scope>NUCLEOTIDE SEQUENCE [LARGE SCALE GENOMIC DNA]</scope>
    <source>
        <strain evidence="2">LVBAO_FW01</strain>
        <tissue evidence="2">Leaves</tissue>
    </source>
</reference>
<dbReference type="InterPro" id="IPR056467">
    <property type="entry name" value="eWH_GTF3C1"/>
</dbReference>
<dbReference type="GO" id="GO:0003677">
    <property type="term" value="F:DNA binding"/>
    <property type="evidence" value="ECO:0007669"/>
    <property type="project" value="InterPro"/>
</dbReference>
<dbReference type="GO" id="GO:0006384">
    <property type="term" value="P:transcription initiation at RNA polymerase III promoter"/>
    <property type="evidence" value="ECO:0007669"/>
    <property type="project" value="InterPro"/>
</dbReference>
<organism evidence="2 3">
    <name type="scientific">Canavalia gladiata</name>
    <name type="common">Sword bean</name>
    <name type="synonym">Dolichos gladiatus</name>
    <dbReference type="NCBI Taxonomy" id="3824"/>
    <lineage>
        <taxon>Eukaryota</taxon>
        <taxon>Viridiplantae</taxon>
        <taxon>Streptophyta</taxon>
        <taxon>Embryophyta</taxon>
        <taxon>Tracheophyta</taxon>
        <taxon>Spermatophyta</taxon>
        <taxon>Magnoliopsida</taxon>
        <taxon>eudicotyledons</taxon>
        <taxon>Gunneridae</taxon>
        <taxon>Pentapetalae</taxon>
        <taxon>rosids</taxon>
        <taxon>fabids</taxon>
        <taxon>Fabales</taxon>
        <taxon>Fabaceae</taxon>
        <taxon>Papilionoideae</taxon>
        <taxon>50 kb inversion clade</taxon>
        <taxon>NPAAA clade</taxon>
        <taxon>indigoferoid/millettioid clade</taxon>
        <taxon>Phaseoleae</taxon>
        <taxon>Canavalia</taxon>
    </lineage>
</organism>
<dbReference type="Pfam" id="PF24101">
    <property type="entry name" value="WHD_GTF3C1"/>
    <property type="match status" value="1"/>
</dbReference>